<sequence>MELQTAHDKNQLRQAAAALDSAGIRVAFLSNQFDGAILQGFSRADWRGPANEIAGTTLDSGVGGEWLIRTSGTALAGPYGGFTFGTDWLHCGTSRQTAAEVRFEIAAWSPSAYVLVPGAVYGGNRFEARKLAYAPCWTSIEEQGPNAPALVTDIPRLAADDGPSSLHLLTGDAATPAVAYYDPERGRGCILLTEQRTVYGETSVHIEESADRRSAAISFRAPGVREETKYEMCTTAAVSGDRGADYANGDRLSMKFHVFLFACGSVRRLFAAFASVRDSLTGRPELVASLPFSAAWAIQEAKFNAMNWNGQYGYYAVGTVDEKHQDWQLGWVGGGMSSYALLLEGSAASRERALRTLDFIFGGQTAAGFFPGVFYRGRWYGDEFGSDPNREAPERWHIVRKSADTLYFAAKHMLALEAIPYGRAASVAWLQGLRRLADAFVRLWDGYGQFGQWVNHDTGELLVGGSAGGAMAVGGLAWCGSVLNDERYVSVAREAGEYYYRGFTMAGVTTGGPGEILQCPDSESAFALLESYMALYETTGDRLWIGRAEEAADQCLSWCVSYDFVFPATSTFGKLGMRTAGSVIANAQNKHSSPGICTLSGDALFKLFRATGRRRYMDQLTETVRNMNQYLSRSDRPVMGWDGKDMPPGYMSERVNMSDWEGANLVGEALPLSCWCETSNMLTYAEVPGIYVQRDKGLVWAPDHVTCGLETTADGGAALRVTNPTSWPASVKLLSETSIEAALPLGVCASAVWPRIRLAPGETRVLPLTD</sequence>
<accession>A0ABT6TFL4</accession>
<protein>
    <submittedName>
        <fullName evidence="1">Uncharacterized protein</fullName>
    </submittedName>
</protein>
<gene>
    <name evidence="1" type="ORF">KB449_08945</name>
</gene>
<reference evidence="1" key="1">
    <citation type="submission" date="2023-04" db="EMBL/GenBank/DDBJ databases">
        <title>Comparative genomic analysis of Cohnella hashimotonis sp. nov., isolated from the International Space Station.</title>
        <authorList>
            <person name="Venkateswaran K."/>
            <person name="Simpson A."/>
        </authorList>
    </citation>
    <scope>NUCLEOTIDE SEQUENCE</scope>
    <source>
        <strain evidence="1">F6_2S_P_1</strain>
    </source>
</reference>
<dbReference type="RefSeq" id="WP_282908045.1">
    <property type="nucleotide sequence ID" value="NZ_JAGRPV010000001.1"/>
</dbReference>
<dbReference type="Proteomes" id="UP001161691">
    <property type="component" value="Unassembled WGS sequence"/>
</dbReference>
<name>A0ABT6TFL4_9BACL</name>
<dbReference type="SUPFAM" id="SSF48208">
    <property type="entry name" value="Six-hairpin glycosidases"/>
    <property type="match status" value="1"/>
</dbReference>
<comment type="caution">
    <text evidence="1">The sequence shown here is derived from an EMBL/GenBank/DDBJ whole genome shotgun (WGS) entry which is preliminary data.</text>
</comment>
<evidence type="ECO:0000313" key="2">
    <source>
        <dbReference type="Proteomes" id="UP001161691"/>
    </source>
</evidence>
<dbReference type="InterPro" id="IPR008928">
    <property type="entry name" value="6-hairpin_glycosidase_sf"/>
</dbReference>
<evidence type="ECO:0000313" key="1">
    <source>
        <dbReference type="EMBL" id="MDI4645085.1"/>
    </source>
</evidence>
<proteinExistence type="predicted"/>
<dbReference type="EMBL" id="JAGRPV010000001">
    <property type="protein sequence ID" value="MDI4645085.1"/>
    <property type="molecule type" value="Genomic_DNA"/>
</dbReference>
<organism evidence="1 2">
    <name type="scientific">Cohnella hashimotonis</name>
    <dbReference type="NCBI Taxonomy" id="2826895"/>
    <lineage>
        <taxon>Bacteria</taxon>
        <taxon>Bacillati</taxon>
        <taxon>Bacillota</taxon>
        <taxon>Bacilli</taxon>
        <taxon>Bacillales</taxon>
        <taxon>Paenibacillaceae</taxon>
        <taxon>Cohnella</taxon>
    </lineage>
</organism>
<keyword evidence="2" id="KW-1185">Reference proteome</keyword>